<dbReference type="Pfam" id="PF11008">
    <property type="entry name" value="DUF2846"/>
    <property type="match status" value="1"/>
</dbReference>
<evidence type="ECO:0000313" key="4">
    <source>
        <dbReference type="Proteomes" id="UP001164100"/>
    </source>
</evidence>
<dbReference type="PROSITE" id="PS51257">
    <property type="entry name" value="PROKAR_LIPOPROTEIN"/>
    <property type="match status" value="1"/>
</dbReference>
<feature type="signal peptide" evidence="1">
    <location>
        <begin position="1"/>
        <end position="21"/>
    </location>
</feature>
<sequence length="154" mass="17310">MKIFQYLLATFVASFMLIGCASKGNLAPKEVSETAKLFNPPKDGKAGLYIYRELGVGAALKKDIFINDKLIAESSPRMFFYEEVDGDKEYKISTESEFSPNDLLLKTEKNKLYFIKQYIRMGVFVGGANLELVDEEVGKKAILNPNMELGNTFK</sequence>
<evidence type="ECO:0000259" key="2">
    <source>
        <dbReference type="Pfam" id="PF11008"/>
    </source>
</evidence>
<dbReference type="InterPro" id="IPR016596">
    <property type="entry name" value="UCP012335"/>
</dbReference>
<evidence type="ECO:0000256" key="1">
    <source>
        <dbReference type="SAM" id="SignalP"/>
    </source>
</evidence>
<protein>
    <submittedName>
        <fullName evidence="3">DUF2846 domain-containing protein</fullName>
    </submittedName>
</protein>
<feature type="chain" id="PRO_5041371070" evidence="1">
    <location>
        <begin position="22"/>
        <end position="154"/>
    </location>
</feature>
<reference evidence="3" key="1">
    <citation type="journal article" date="2022" name="Front. Microbiol.">
        <title>Species classification and novel plasmid identifications in Arcobacter cryaerophilus and Arcobacter cryaerophilus-like organisms.</title>
        <authorList>
            <person name="Zhou G."/>
            <person name="Wang M."/>
            <person name="Wang H."/>
            <person name="Chen X."/>
            <person name="Gu Y."/>
            <person name="Shao Z."/>
            <person name="Zhang J."/>
            <person name="Zhang M."/>
        </authorList>
    </citation>
    <scope>NUCLEOTIDE SEQUENCE</scope>
    <source>
        <strain evidence="3">ICDCAC48</strain>
    </source>
</reference>
<evidence type="ECO:0000313" key="3">
    <source>
        <dbReference type="EMBL" id="UYF43009.1"/>
    </source>
</evidence>
<dbReference type="PIRSF" id="PIRSF012335">
    <property type="entry name" value="UCP012335"/>
    <property type="match status" value="1"/>
</dbReference>
<gene>
    <name evidence="3" type="ORF">NGX11_08915</name>
</gene>
<proteinExistence type="predicted"/>
<dbReference type="InterPro" id="IPR022548">
    <property type="entry name" value="DUF2846"/>
</dbReference>
<feature type="domain" description="DUF2846" evidence="2">
    <location>
        <begin position="43"/>
        <end position="128"/>
    </location>
</feature>
<dbReference type="RefSeq" id="WP_260954302.1">
    <property type="nucleotide sequence ID" value="NZ_CP099556.1"/>
</dbReference>
<dbReference type="EMBL" id="CP099556">
    <property type="protein sequence ID" value="UYF43009.1"/>
    <property type="molecule type" value="Genomic_DNA"/>
</dbReference>
<accession>A0AA46S0X4</accession>
<name>A0AA46S0X4_9BACT</name>
<dbReference type="Proteomes" id="UP001164100">
    <property type="component" value="Chromosome"/>
</dbReference>
<dbReference type="AlphaFoldDB" id="A0AA46S0X4"/>
<organism evidence="3 4">
    <name type="scientific">Aliarcobacter cryaerophilus</name>
    <dbReference type="NCBI Taxonomy" id="28198"/>
    <lineage>
        <taxon>Bacteria</taxon>
        <taxon>Pseudomonadati</taxon>
        <taxon>Campylobacterota</taxon>
        <taxon>Epsilonproteobacteria</taxon>
        <taxon>Campylobacterales</taxon>
        <taxon>Arcobacteraceae</taxon>
        <taxon>Aliarcobacter</taxon>
    </lineage>
</organism>
<keyword evidence="1" id="KW-0732">Signal</keyword>